<protein>
    <recommendedName>
        <fullName evidence="6">BTB domain-containing protein</fullName>
    </recommendedName>
</protein>
<evidence type="ECO:0000313" key="4">
    <source>
        <dbReference type="EMBL" id="KAG1898403.1"/>
    </source>
</evidence>
<sequence length="1102" mass="121815">MAMVGVSSMPSYTVQEATRQSTQAWRNDLTNLFHQAKDRFADVVWELQSDDNDDDHDEVWGHKAIVYARAPPSFQQRYFQFRPPPITSPTPYSTSPSPAPAQSAMSLSLTLDYAQTSRSPSPYRSSSPSPSTNLNAVMRIPAISSTTLFSNELEYLYTGEGLGEAFEFLFDTSESRELVDAEENRVDKLRKDLVFMWRSRLYSDVRIALSGTFSSTNHEPAIAIFSSHRFILVSRSPYFHAQLLNWAQPAKPGEPITVTLPSPPFTPASLHFTLGYIYTGTLVFSHRTYDLDTAFAILKSATYLSLDGLVAEIQARIVYEMIHGLFHASLEFNEYERITGSKWGTGGCRCRQCARRAPRVLEFALADDVKNTYLERGARRALVGLFGEGWCISEFASLPQKIRENLLKGLAKRTTPMNVFPLLFAAQHAIKKLDSVIDAWADTSREMILQARKAIDECLVSQSAECFEQDDWLQVMEADGERFDDGERVTWVMEAIKRGMVEKHAGTMYQSLVNILLRPHPTDEDAAMLSATSHIRVQVEDARADLIRYIRKRWMGTRQQGGFDGLEGWAIKEISQELEVSVEDLISPAQPSHLRRTAFRKSSVAGDADSDTLSVHSLRASVLSRNINNPHKHAREPTSSSYAASVRTIGRSSPRNAPIPKPSDIRPDSKLTPESQSIISVRSSTTEKVMQRKTPSPRTGDISPTPNGTKPALSKIITSYTPSPKPKSIAPSVRSRVSAVRSSTRESMLRIPSSPRPNSSLSSAISDATFRTAPSEMITPRSRKVSGGSTISNVSARTVGTNRGTPVRERLSSTASTSTTMTSAVATRTSIRRGASEFTKLTPTKRTAAKTTTPSQKKPLSRVTENHSQKSPCITLSDLDKGKDRETIKLDDSTNSPTQDGASPAADSPPALTRRGSSDTITTSVRTPEQSSASPEEANVLVQLRGATLDVGIPCIVSSKRKRFKAFARYIGEVEGELGPWVGIEVPLEAWVGDPSDGRQWNDGSWGGIRYFDIGNNGSEWEFGADDYQTHRRRKMDWMNGSGRDNRGLKREGDQLTVGIDRTKRMRSSSPAASDLSTSESRGLFVRPQQVLYVVDAVGADL</sequence>
<dbReference type="PANTHER" id="PTHR22427:SF7">
    <property type="entry name" value="GH15728P"/>
    <property type="match status" value="1"/>
</dbReference>
<dbReference type="Proteomes" id="UP001195769">
    <property type="component" value="Unassembled WGS sequence"/>
</dbReference>
<dbReference type="InterPro" id="IPR036859">
    <property type="entry name" value="CAP-Gly_dom_sf"/>
</dbReference>
<accession>A0AAD4E283</accession>
<dbReference type="SMART" id="SM00225">
    <property type="entry name" value="BTB"/>
    <property type="match status" value="1"/>
</dbReference>
<feature type="compositionally biased region" description="Low complexity" evidence="1">
    <location>
        <begin position="732"/>
        <end position="742"/>
    </location>
</feature>
<proteinExistence type="predicted"/>
<feature type="compositionally biased region" description="Polar residues" evidence="1">
    <location>
        <begin position="787"/>
        <end position="804"/>
    </location>
</feature>
<dbReference type="Gene3D" id="2.30.30.190">
    <property type="entry name" value="CAP Gly-rich-like domain"/>
    <property type="match status" value="1"/>
</dbReference>
<feature type="compositionally biased region" description="Low complexity" evidence="1">
    <location>
        <begin position="902"/>
        <end position="911"/>
    </location>
</feature>
<dbReference type="CDD" id="cd18186">
    <property type="entry name" value="BTB_POZ_ZBTB_KLHL-like"/>
    <property type="match status" value="1"/>
</dbReference>
<feature type="region of interest" description="Disordered" evidence="1">
    <location>
        <begin position="1060"/>
        <end position="1080"/>
    </location>
</feature>
<feature type="compositionally biased region" description="Polar residues" evidence="1">
    <location>
        <begin position="672"/>
        <end position="708"/>
    </location>
</feature>
<reference evidence="4" key="1">
    <citation type="journal article" date="2020" name="New Phytol.">
        <title>Comparative genomics reveals dynamic genome evolution in host specialist ectomycorrhizal fungi.</title>
        <authorList>
            <person name="Lofgren L.A."/>
            <person name="Nguyen N.H."/>
            <person name="Vilgalys R."/>
            <person name="Ruytinx J."/>
            <person name="Liao H.L."/>
            <person name="Branco S."/>
            <person name="Kuo A."/>
            <person name="LaButti K."/>
            <person name="Lipzen A."/>
            <person name="Andreopoulos W."/>
            <person name="Pangilinan J."/>
            <person name="Riley R."/>
            <person name="Hundley H."/>
            <person name="Na H."/>
            <person name="Barry K."/>
            <person name="Grigoriev I.V."/>
            <person name="Stajich J.E."/>
            <person name="Kennedy P.G."/>
        </authorList>
    </citation>
    <scope>NUCLEOTIDE SEQUENCE</scope>
    <source>
        <strain evidence="4">FC203</strain>
    </source>
</reference>
<feature type="region of interest" description="Disordered" evidence="1">
    <location>
        <begin position="85"/>
        <end position="106"/>
    </location>
</feature>
<evidence type="ECO:0000259" key="3">
    <source>
        <dbReference type="PROSITE" id="PS50245"/>
    </source>
</evidence>
<feature type="region of interest" description="Disordered" evidence="1">
    <location>
        <begin position="780"/>
        <end position="937"/>
    </location>
</feature>
<dbReference type="PROSITE" id="PS50097">
    <property type="entry name" value="BTB"/>
    <property type="match status" value="1"/>
</dbReference>
<evidence type="ECO:0000256" key="1">
    <source>
        <dbReference type="SAM" id="MobiDB-lite"/>
    </source>
</evidence>
<feature type="compositionally biased region" description="Low complexity" evidence="1">
    <location>
        <begin position="1068"/>
        <end position="1080"/>
    </location>
</feature>
<feature type="compositionally biased region" description="Low complexity" evidence="1">
    <location>
        <begin position="89"/>
        <end position="106"/>
    </location>
</feature>
<feature type="compositionally biased region" description="Low complexity" evidence="1">
    <location>
        <begin position="749"/>
        <end position="764"/>
    </location>
</feature>
<dbReference type="PANTHER" id="PTHR22427">
    <property type="entry name" value="GH15728P"/>
    <property type="match status" value="1"/>
</dbReference>
<dbReference type="AlphaFoldDB" id="A0AAD4E283"/>
<feature type="compositionally biased region" description="Low complexity" evidence="1">
    <location>
        <begin position="839"/>
        <end position="854"/>
    </location>
</feature>
<dbReference type="Pfam" id="PF00651">
    <property type="entry name" value="BTB"/>
    <property type="match status" value="1"/>
</dbReference>
<gene>
    <name evidence="4" type="ORF">F5891DRAFT_459220</name>
</gene>
<dbReference type="Gene3D" id="3.30.710.10">
    <property type="entry name" value="Potassium Channel Kv1.1, Chain A"/>
    <property type="match status" value="1"/>
</dbReference>
<dbReference type="SUPFAM" id="SSF54695">
    <property type="entry name" value="POZ domain"/>
    <property type="match status" value="1"/>
</dbReference>
<keyword evidence="5" id="KW-1185">Reference proteome</keyword>
<feature type="region of interest" description="Disordered" evidence="1">
    <location>
        <begin position="624"/>
        <end position="764"/>
    </location>
</feature>
<evidence type="ECO:0008006" key="6">
    <source>
        <dbReference type="Google" id="ProtNLM"/>
    </source>
</evidence>
<evidence type="ECO:0000313" key="5">
    <source>
        <dbReference type="Proteomes" id="UP001195769"/>
    </source>
</evidence>
<dbReference type="GeneID" id="64666198"/>
<dbReference type="PROSITE" id="PS50245">
    <property type="entry name" value="CAP_GLY_2"/>
    <property type="match status" value="1"/>
</dbReference>
<dbReference type="InterPro" id="IPR000938">
    <property type="entry name" value="CAP-Gly_domain"/>
</dbReference>
<feature type="domain" description="BTB" evidence="2">
    <location>
        <begin position="203"/>
        <end position="286"/>
    </location>
</feature>
<evidence type="ECO:0000259" key="2">
    <source>
        <dbReference type="PROSITE" id="PS50097"/>
    </source>
</evidence>
<dbReference type="EMBL" id="JABBWK010000039">
    <property type="protein sequence ID" value="KAG1898403.1"/>
    <property type="molecule type" value="Genomic_DNA"/>
</dbReference>
<dbReference type="RefSeq" id="XP_041223979.1">
    <property type="nucleotide sequence ID" value="XM_041371900.1"/>
</dbReference>
<comment type="caution">
    <text evidence="4">The sequence shown here is derived from an EMBL/GenBank/DDBJ whole genome shotgun (WGS) entry which is preliminary data.</text>
</comment>
<organism evidence="4 5">
    <name type="scientific">Suillus fuscotomentosus</name>
    <dbReference type="NCBI Taxonomy" id="1912939"/>
    <lineage>
        <taxon>Eukaryota</taxon>
        <taxon>Fungi</taxon>
        <taxon>Dikarya</taxon>
        <taxon>Basidiomycota</taxon>
        <taxon>Agaricomycotina</taxon>
        <taxon>Agaricomycetes</taxon>
        <taxon>Agaricomycetidae</taxon>
        <taxon>Boletales</taxon>
        <taxon>Suillineae</taxon>
        <taxon>Suillaceae</taxon>
        <taxon>Suillus</taxon>
    </lineage>
</organism>
<dbReference type="InterPro" id="IPR000210">
    <property type="entry name" value="BTB/POZ_dom"/>
</dbReference>
<feature type="domain" description="CAP-Gly" evidence="3">
    <location>
        <begin position="972"/>
        <end position="1013"/>
    </location>
</feature>
<dbReference type="SUPFAM" id="SSF74924">
    <property type="entry name" value="Cap-Gly domain"/>
    <property type="match status" value="1"/>
</dbReference>
<feature type="compositionally biased region" description="Low complexity" evidence="1">
    <location>
        <begin position="812"/>
        <end position="829"/>
    </location>
</feature>
<feature type="compositionally biased region" description="Basic and acidic residues" evidence="1">
    <location>
        <begin position="878"/>
        <end position="892"/>
    </location>
</feature>
<feature type="compositionally biased region" description="Polar residues" evidence="1">
    <location>
        <begin position="918"/>
        <end position="934"/>
    </location>
</feature>
<dbReference type="InterPro" id="IPR011333">
    <property type="entry name" value="SKP1/BTB/POZ_sf"/>
</dbReference>
<name>A0AAD4E283_9AGAM</name>